<dbReference type="AlphaFoldDB" id="A0A6I6LL72"/>
<sequence>MNLHGKKQRVHSSLDDVFGASDEYGLLNVKPRAASPGKGDLLASRFEEINQFIDHHGRRPLAHGDHLSERQMAKRLAATLERTEDHEALMPFDRHGLLSGFSLTQGVLKDEPPPQSAVAPEDVICIDDILGGDDLGLLELGDTSILDLKHVPLTKEVPDEVAQRTPCEDFWRFKSIFNDLHADLKSGKAETVRFAENWQVAPGEAFILNGVMCFVDEVGEEHGRGEHTDARLRLIFENGTESNMLRRSLGRALYMDETGRRILQDRDEALAQAFQDIRVTHRDRRTGCIYIVKTLSQNPALKQFPYLYKIGYTEQTVDERIRNAERDIAFLESPVQKVTDFECFNMNPQRFEALVHAFLAAQRLNVELIGKDGKHYRPREWFAVSLEVAREVINRIIDGSITQYRMDNTTGKIVKKRLPSTDANGERA</sequence>
<dbReference type="EMBL" id="CP046902">
    <property type="protein sequence ID" value="QGZ29820.1"/>
    <property type="molecule type" value="Genomic_DNA"/>
</dbReference>
<organism evidence="2 3">
    <name type="scientific">Stutzerimonas stutzeri</name>
    <name type="common">Pseudomonas stutzeri</name>
    <dbReference type="NCBI Taxonomy" id="316"/>
    <lineage>
        <taxon>Bacteria</taxon>
        <taxon>Pseudomonadati</taxon>
        <taxon>Pseudomonadota</taxon>
        <taxon>Gammaproteobacteria</taxon>
        <taxon>Pseudomonadales</taxon>
        <taxon>Pseudomonadaceae</taxon>
        <taxon>Stutzerimonas</taxon>
    </lineage>
</organism>
<dbReference type="Proteomes" id="UP000438983">
    <property type="component" value="Chromosome"/>
</dbReference>
<dbReference type="SMART" id="SM00974">
    <property type="entry name" value="T5orf172"/>
    <property type="match status" value="1"/>
</dbReference>
<dbReference type="Pfam" id="PF13455">
    <property type="entry name" value="MUG113"/>
    <property type="match status" value="1"/>
</dbReference>
<name>A0A6I6LL72_STUST</name>
<accession>A0A6I6LL72</accession>
<dbReference type="OrthoDB" id="9814995at2"/>
<feature type="domain" description="Bacteriophage T5 Orf172 DNA-binding" evidence="1">
    <location>
        <begin position="302"/>
        <end position="396"/>
    </location>
</feature>
<evidence type="ECO:0000259" key="1">
    <source>
        <dbReference type="SMART" id="SM00974"/>
    </source>
</evidence>
<reference evidence="2 3" key="1">
    <citation type="submission" date="2019-12" db="EMBL/GenBank/DDBJ databases">
        <title>Complete genome sequence of Pseudomonas stutzeri.</title>
        <authorList>
            <person name="Lim S.R."/>
            <person name="Kim J.H."/>
        </authorList>
    </citation>
    <scope>NUCLEOTIDE SEQUENCE [LARGE SCALE GENOMIC DNA]</scope>
    <source>
        <strain evidence="2 3">PM101005</strain>
    </source>
</reference>
<dbReference type="InterPro" id="IPR018306">
    <property type="entry name" value="Phage_T5_Orf172_DNA-bd"/>
</dbReference>
<evidence type="ECO:0000313" key="3">
    <source>
        <dbReference type="Proteomes" id="UP000438983"/>
    </source>
</evidence>
<gene>
    <name evidence="2" type="ORF">GQA94_07020</name>
</gene>
<evidence type="ECO:0000313" key="2">
    <source>
        <dbReference type="EMBL" id="QGZ29820.1"/>
    </source>
</evidence>
<protein>
    <submittedName>
        <fullName evidence="2">GIY-YIG nuclease family protein</fullName>
    </submittedName>
</protein>
<dbReference type="RefSeq" id="WP_125863952.1">
    <property type="nucleotide sequence ID" value="NZ_CP046902.1"/>
</dbReference>
<proteinExistence type="predicted"/>